<accession>A0A3B0MNH9</accession>
<sequence>MISNNNRLYILVSIYYSFTHLFHRFSNSTEESETLNCFNIDQSDIEAYFKANIILQYGILGYVGFPFKVLQFDNVKNIFIIETNNDCLTKLHLIISNQFPAQCPVDFSSNILNSKMQYKFKILKFNNSLSSLIHDDFVLNTS</sequence>
<evidence type="ECO:0000313" key="2">
    <source>
        <dbReference type="EMBL" id="SVP91936.1"/>
    </source>
</evidence>
<name>A0A3B0MNH9_THEAN</name>
<dbReference type="AlphaFoldDB" id="A0A3B0MNH9"/>
<dbReference type="EMBL" id="UIVT01000002">
    <property type="protein sequence ID" value="SVP91677.1"/>
    <property type="molecule type" value="Genomic_DNA"/>
</dbReference>
<dbReference type="VEuPathDB" id="PiroplasmaDB:TA12315"/>
<reference evidence="1" key="1">
    <citation type="submission" date="2018-07" db="EMBL/GenBank/DDBJ databases">
        <authorList>
            <person name="Quirk P.G."/>
            <person name="Krulwich T.A."/>
        </authorList>
    </citation>
    <scope>NUCLEOTIDE SEQUENCE</scope>
    <source>
        <strain evidence="1">Anand</strain>
    </source>
</reference>
<organism evidence="1">
    <name type="scientific">Theileria annulata</name>
    <dbReference type="NCBI Taxonomy" id="5874"/>
    <lineage>
        <taxon>Eukaryota</taxon>
        <taxon>Sar</taxon>
        <taxon>Alveolata</taxon>
        <taxon>Apicomplexa</taxon>
        <taxon>Aconoidasida</taxon>
        <taxon>Piroplasmida</taxon>
        <taxon>Theileriidae</taxon>
        <taxon>Theileria</taxon>
    </lineage>
</organism>
<gene>
    <name evidence="1" type="ORF">TAT_000187400</name>
    <name evidence="2" type="ORF">TAV_000187600</name>
</gene>
<proteinExistence type="predicted"/>
<protein>
    <submittedName>
        <fullName evidence="1">Uncharacterized protein</fullName>
    </submittedName>
</protein>
<evidence type="ECO:0000313" key="1">
    <source>
        <dbReference type="EMBL" id="SVP91677.1"/>
    </source>
</evidence>
<dbReference type="EMBL" id="UIVS01000002">
    <property type="protein sequence ID" value="SVP91936.1"/>
    <property type="molecule type" value="Genomic_DNA"/>
</dbReference>